<dbReference type="GeneID" id="107767955"/>
<dbReference type="RefSeq" id="XP_016442546.1">
    <property type="nucleotide sequence ID" value="XM_016587060.1"/>
</dbReference>
<organism evidence="2 3">
    <name type="scientific">Nicotiana tabacum</name>
    <name type="common">Common tobacco</name>
    <dbReference type="NCBI Taxonomy" id="4097"/>
    <lineage>
        <taxon>Eukaryota</taxon>
        <taxon>Viridiplantae</taxon>
        <taxon>Streptophyta</taxon>
        <taxon>Embryophyta</taxon>
        <taxon>Tracheophyta</taxon>
        <taxon>Spermatophyta</taxon>
        <taxon>Magnoliopsida</taxon>
        <taxon>eudicotyledons</taxon>
        <taxon>Gunneridae</taxon>
        <taxon>Pentapetalae</taxon>
        <taxon>asterids</taxon>
        <taxon>lamiids</taxon>
        <taxon>Solanales</taxon>
        <taxon>Solanaceae</taxon>
        <taxon>Nicotianoideae</taxon>
        <taxon>Nicotianeae</taxon>
        <taxon>Nicotiana</taxon>
    </lineage>
</organism>
<feature type="region of interest" description="Disordered" evidence="1">
    <location>
        <begin position="25"/>
        <end position="134"/>
    </location>
</feature>
<feature type="compositionally biased region" description="Basic residues" evidence="1">
    <location>
        <begin position="25"/>
        <end position="38"/>
    </location>
</feature>
<dbReference type="STRING" id="4097.A0A1S3XRH1"/>
<dbReference type="AlphaFoldDB" id="A0A1S3XRH1"/>
<dbReference type="PaxDb" id="4097-A0A1S3XRH1"/>
<keyword evidence="2" id="KW-1185">Reference proteome</keyword>
<feature type="compositionally biased region" description="Basic and acidic residues" evidence="1">
    <location>
        <begin position="156"/>
        <end position="168"/>
    </location>
</feature>
<accession>A0A1S3XRH1</accession>
<dbReference type="OrthoDB" id="909814at2759"/>
<gene>
    <name evidence="3" type="primary">LOC107767955</name>
</gene>
<dbReference type="OMA" id="WAMSNNT"/>
<dbReference type="KEGG" id="nta:107767955"/>
<dbReference type="PANTHER" id="PTHR33130:SF41">
    <property type="entry name" value="NEUROFILAMENT HEAVY POLYPEPTIDE-LIKE"/>
    <property type="match status" value="1"/>
</dbReference>
<protein>
    <submittedName>
        <fullName evidence="3">Uncharacterized protein LOC107767955</fullName>
    </submittedName>
</protein>
<dbReference type="RefSeq" id="XP_016442546.1">
    <property type="nucleotide sequence ID" value="XM_016587060.2"/>
</dbReference>
<proteinExistence type="predicted"/>
<sequence>MASTVPAKSNNPLYNFDFSHLKWKKNHHSNNHQRRRSNKLSSDSSSPSRHDSPLRHSQSQSPMRESLAAARQSPVSESAETARISPMHNSAAAARQSPMRESARQSPMRDPVPSVQRSKHKVPEINVVSSKESRSKILIKIPRKNKSEEIQINEDQNQKEADESHDEAAAAEETAQKTWNLRPRKPIHKSLNINGGVPFRSSGSAMQEIKSQSPHHMMNVNKPENNETHAASAQKKVKRQRFSIALSREEIDEDLYAMTGLKAARRPKKRVKVVQKQLDTLFPGLWLASITPDSYKVCENLPKG</sequence>
<feature type="compositionally biased region" description="Polar residues" evidence="1">
    <location>
        <begin position="201"/>
        <end position="214"/>
    </location>
</feature>
<evidence type="ECO:0000313" key="3">
    <source>
        <dbReference type="RefSeq" id="XP_016442546.1"/>
    </source>
</evidence>
<dbReference type="PANTHER" id="PTHR33130">
    <property type="entry name" value="PUTATIVE (DUF1639)-RELATED"/>
    <property type="match status" value="1"/>
</dbReference>
<evidence type="ECO:0000313" key="2">
    <source>
        <dbReference type="Proteomes" id="UP000790787"/>
    </source>
</evidence>
<reference evidence="2" key="1">
    <citation type="journal article" date="2014" name="Nat. Commun.">
        <title>The tobacco genome sequence and its comparison with those of tomato and potato.</title>
        <authorList>
            <person name="Sierro N."/>
            <person name="Battey J.N."/>
            <person name="Ouadi S."/>
            <person name="Bakaher N."/>
            <person name="Bovet L."/>
            <person name="Willig A."/>
            <person name="Goepfert S."/>
            <person name="Peitsch M.C."/>
            <person name="Ivanov N.V."/>
        </authorList>
    </citation>
    <scope>NUCLEOTIDE SEQUENCE [LARGE SCALE GENOMIC DNA]</scope>
</reference>
<dbReference type="Pfam" id="PF07797">
    <property type="entry name" value="DUF1639"/>
    <property type="match status" value="1"/>
</dbReference>
<name>A0A1S3XRH1_TOBAC</name>
<dbReference type="InterPro" id="IPR012438">
    <property type="entry name" value="DUF1639"/>
</dbReference>
<evidence type="ECO:0000256" key="1">
    <source>
        <dbReference type="SAM" id="MobiDB-lite"/>
    </source>
</evidence>
<dbReference type="Proteomes" id="UP000790787">
    <property type="component" value="Chromosome 23"/>
</dbReference>
<reference evidence="3" key="2">
    <citation type="submission" date="2025-08" db="UniProtKB">
        <authorList>
            <consortium name="RefSeq"/>
        </authorList>
    </citation>
    <scope>IDENTIFICATION</scope>
    <source>
        <tissue evidence="3">Leaf</tissue>
    </source>
</reference>
<feature type="region of interest" description="Disordered" evidence="1">
    <location>
        <begin position="148"/>
        <end position="239"/>
    </location>
</feature>